<gene>
    <name evidence="8" type="primary">ccmA</name>
    <name evidence="8" type="ORF">J7S20_08280</name>
</gene>
<comment type="caution">
    <text evidence="8">The sequence shown here is derived from an EMBL/GenBank/DDBJ whole genome shotgun (WGS) entry which is preliminary data.</text>
</comment>
<dbReference type="PANTHER" id="PTHR43499">
    <property type="entry name" value="ABC TRANSPORTER I FAMILY MEMBER 1"/>
    <property type="match status" value="1"/>
</dbReference>
<reference evidence="8" key="1">
    <citation type="submission" date="2021-04" db="EMBL/GenBank/DDBJ databases">
        <title>Ouciella asimina sp. nov., isolated from the surface seawater in the hydrothermal field of Okinawa Trough.</title>
        <authorList>
            <person name="Shuang W."/>
        </authorList>
    </citation>
    <scope>NUCLEOTIDE SEQUENCE</scope>
    <source>
        <strain evidence="8">LXI357</strain>
    </source>
</reference>
<dbReference type="AlphaFoldDB" id="A0A8T4IJI0"/>
<keyword evidence="2" id="KW-0547">Nucleotide-binding</keyword>
<evidence type="ECO:0000256" key="5">
    <source>
        <dbReference type="ARBA" id="ARBA00022967"/>
    </source>
</evidence>
<dbReference type="InterPro" id="IPR003593">
    <property type="entry name" value="AAA+_ATPase"/>
</dbReference>
<keyword evidence="6" id="KW-0472">Membrane</keyword>
<keyword evidence="3" id="KW-0201">Cytochrome c-type biogenesis</keyword>
<dbReference type="InterPro" id="IPR027417">
    <property type="entry name" value="P-loop_NTPase"/>
</dbReference>
<protein>
    <submittedName>
        <fullName evidence="8">Heme ABC exporter ATP-binding protein CcmA</fullName>
    </submittedName>
</protein>
<dbReference type="Pfam" id="PF00005">
    <property type="entry name" value="ABC_tran"/>
    <property type="match status" value="1"/>
</dbReference>
<evidence type="ECO:0000259" key="7">
    <source>
        <dbReference type="PROSITE" id="PS50893"/>
    </source>
</evidence>
<keyword evidence="4 8" id="KW-0067">ATP-binding</keyword>
<dbReference type="SMART" id="SM00382">
    <property type="entry name" value="AAA"/>
    <property type="match status" value="1"/>
</dbReference>
<keyword evidence="1" id="KW-0813">Transport</keyword>
<sequence>MTDALLHLRGVDCVRGGRTLFEGLVLDLAPGEAALATGPNGAGKSSLIRIAAGLLPPTAGNVAASARRALMAAEAPALDPELTIARALGFWARIDGVAGDRVAEALEIVGLDHLSAVPVRLLSTGQRRRVALARVIAGGAALWLLDEPGNGLDTTSVAVLESVIARHREQGGAVLLATHLPIALPEAKPIVLGAAR</sequence>
<organism evidence="8 9">
    <name type="scientific">Stakelama marina</name>
    <dbReference type="NCBI Taxonomy" id="2826939"/>
    <lineage>
        <taxon>Bacteria</taxon>
        <taxon>Pseudomonadati</taxon>
        <taxon>Pseudomonadota</taxon>
        <taxon>Alphaproteobacteria</taxon>
        <taxon>Sphingomonadales</taxon>
        <taxon>Sphingomonadaceae</taxon>
        <taxon>Stakelama</taxon>
    </lineage>
</organism>
<dbReference type="GO" id="GO:0005524">
    <property type="term" value="F:ATP binding"/>
    <property type="evidence" value="ECO:0007669"/>
    <property type="project" value="UniProtKB-KW"/>
</dbReference>
<dbReference type="GO" id="GO:0022857">
    <property type="term" value="F:transmembrane transporter activity"/>
    <property type="evidence" value="ECO:0007669"/>
    <property type="project" value="InterPro"/>
</dbReference>
<evidence type="ECO:0000313" key="9">
    <source>
        <dbReference type="Proteomes" id="UP000676996"/>
    </source>
</evidence>
<dbReference type="Proteomes" id="UP000676996">
    <property type="component" value="Unassembled WGS sequence"/>
</dbReference>
<accession>A0A8T4IJI0</accession>
<evidence type="ECO:0000256" key="6">
    <source>
        <dbReference type="ARBA" id="ARBA00023136"/>
    </source>
</evidence>
<dbReference type="EMBL" id="JAGRQC010000002">
    <property type="protein sequence ID" value="MBR0552499.1"/>
    <property type="molecule type" value="Genomic_DNA"/>
</dbReference>
<dbReference type="InterPro" id="IPR005895">
    <property type="entry name" value="ABC_transptr_haem_export_CcmA"/>
</dbReference>
<keyword evidence="9" id="KW-1185">Reference proteome</keyword>
<dbReference type="GO" id="GO:0016887">
    <property type="term" value="F:ATP hydrolysis activity"/>
    <property type="evidence" value="ECO:0007669"/>
    <property type="project" value="InterPro"/>
</dbReference>
<name>A0A8T4IJI0_9SPHN</name>
<evidence type="ECO:0000256" key="2">
    <source>
        <dbReference type="ARBA" id="ARBA00022741"/>
    </source>
</evidence>
<evidence type="ECO:0000256" key="3">
    <source>
        <dbReference type="ARBA" id="ARBA00022748"/>
    </source>
</evidence>
<dbReference type="PROSITE" id="PS50893">
    <property type="entry name" value="ABC_TRANSPORTER_2"/>
    <property type="match status" value="1"/>
</dbReference>
<evidence type="ECO:0000256" key="4">
    <source>
        <dbReference type="ARBA" id="ARBA00022840"/>
    </source>
</evidence>
<dbReference type="NCBIfam" id="TIGR01189">
    <property type="entry name" value="ccmA"/>
    <property type="match status" value="1"/>
</dbReference>
<feature type="domain" description="ABC transporter" evidence="7">
    <location>
        <begin position="6"/>
        <end position="194"/>
    </location>
</feature>
<dbReference type="GO" id="GO:0017004">
    <property type="term" value="P:cytochrome complex assembly"/>
    <property type="evidence" value="ECO:0007669"/>
    <property type="project" value="UniProtKB-KW"/>
</dbReference>
<dbReference type="SUPFAM" id="SSF52540">
    <property type="entry name" value="P-loop containing nucleoside triphosphate hydrolases"/>
    <property type="match status" value="1"/>
</dbReference>
<dbReference type="RefSeq" id="WP_284053777.1">
    <property type="nucleotide sequence ID" value="NZ_JAGRQC010000002.1"/>
</dbReference>
<dbReference type="PANTHER" id="PTHR43499:SF1">
    <property type="entry name" value="ABC TRANSPORTER I FAMILY MEMBER 1"/>
    <property type="match status" value="1"/>
</dbReference>
<keyword evidence="5" id="KW-1278">Translocase</keyword>
<dbReference type="Gene3D" id="3.40.50.300">
    <property type="entry name" value="P-loop containing nucleotide triphosphate hydrolases"/>
    <property type="match status" value="1"/>
</dbReference>
<proteinExistence type="predicted"/>
<evidence type="ECO:0000256" key="1">
    <source>
        <dbReference type="ARBA" id="ARBA00022448"/>
    </source>
</evidence>
<evidence type="ECO:0000313" key="8">
    <source>
        <dbReference type="EMBL" id="MBR0552499.1"/>
    </source>
</evidence>
<dbReference type="InterPro" id="IPR003439">
    <property type="entry name" value="ABC_transporter-like_ATP-bd"/>
</dbReference>